<proteinExistence type="inferred from homology"/>
<accession>A0A1G2S9T5</accession>
<dbReference type="STRING" id="1802723.A2675_03285"/>
<evidence type="ECO:0008006" key="7">
    <source>
        <dbReference type="Google" id="ProtNLM"/>
    </source>
</evidence>
<keyword evidence="2" id="KW-0645">Protease</keyword>
<name>A0A1G2S9T5_9BACT</name>
<dbReference type="PANTHER" id="PTHR20842">
    <property type="entry name" value="PROTEASE S51 ALPHA-ASPARTYL DIPEPTIDASE"/>
    <property type="match status" value="1"/>
</dbReference>
<organism evidence="5 6">
    <name type="scientific">Candidatus Yonathbacteria bacterium RIFCSPHIGHO2_01_FULL_51_10</name>
    <dbReference type="NCBI Taxonomy" id="1802723"/>
    <lineage>
        <taxon>Bacteria</taxon>
        <taxon>Candidatus Yonathiibacteriota</taxon>
    </lineage>
</organism>
<dbReference type="GO" id="GO:0008236">
    <property type="term" value="F:serine-type peptidase activity"/>
    <property type="evidence" value="ECO:0007669"/>
    <property type="project" value="UniProtKB-KW"/>
</dbReference>
<dbReference type="Gene3D" id="3.40.50.880">
    <property type="match status" value="1"/>
</dbReference>
<evidence type="ECO:0000256" key="1">
    <source>
        <dbReference type="ARBA" id="ARBA00006534"/>
    </source>
</evidence>
<evidence type="ECO:0000313" key="6">
    <source>
        <dbReference type="Proteomes" id="UP000176997"/>
    </source>
</evidence>
<dbReference type="EMBL" id="MHUS01000010">
    <property type="protein sequence ID" value="OHA81469.1"/>
    <property type="molecule type" value="Genomic_DNA"/>
</dbReference>
<evidence type="ECO:0000313" key="5">
    <source>
        <dbReference type="EMBL" id="OHA81469.1"/>
    </source>
</evidence>
<reference evidence="5 6" key="1">
    <citation type="journal article" date="2016" name="Nat. Commun.">
        <title>Thousands of microbial genomes shed light on interconnected biogeochemical processes in an aquifer system.</title>
        <authorList>
            <person name="Anantharaman K."/>
            <person name="Brown C.T."/>
            <person name="Hug L.A."/>
            <person name="Sharon I."/>
            <person name="Castelle C.J."/>
            <person name="Probst A.J."/>
            <person name="Thomas B.C."/>
            <person name="Singh A."/>
            <person name="Wilkins M.J."/>
            <person name="Karaoz U."/>
            <person name="Brodie E.L."/>
            <person name="Williams K.H."/>
            <person name="Hubbard S.S."/>
            <person name="Banfield J.F."/>
        </authorList>
    </citation>
    <scope>NUCLEOTIDE SEQUENCE [LARGE SCALE GENOMIC DNA]</scope>
</reference>
<keyword evidence="4" id="KW-0720">Serine protease</keyword>
<evidence type="ECO:0000256" key="2">
    <source>
        <dbReference type="ARBA" id="ARBA00022670"/>
    </source>
</evidence>
<sequence length="218" mass="24516">MKLLLTSNGLSNQSIANALFELVGKPASETTLVFIPTAMNATWGDKEWFIDDLNNIKKQGFKTVDIVDISALPKNVWLPRIEKGDVLFFSGGNTSHLMRWLKESGLAELLPELLKTRVYAGISAGSMVTNPTLALSSEDKKVYYEEEFGYKSEEALNFVDVYVRPHLNSSYFPDAREEYFAEIAKKMKKTIYVLDDESALKIVDGQVEVITEGEYVKL</sequence>
<dbReference type="Proteomes" id="UP000176997">
    <property type="component" value="Unassembled WGS sequence"/>
</dbReference>
<dbReference type="InterPro" id="IPR029062">
    <property type="entry name" value="Class_I_gatase-like"/>
</dbReference>
<dbReference type="GO" id="GO:0006508">
    <property type="term" value="P:proteolysis"/>
    <property type="evidence" value="ECO:0007669"/>
    <property type="project" value="UniProtKB-KW"/>
</dbReference>
<comment type="caution">
    <text evidence="5">The sequence shown here is derived from an EMBL/GenBank/DDBJ whole genome shotgun (WGS) entry which is preliminary data.</text>
</comment>
<protein>
    <recommendedName>
        <fullName evidence="7">Peptidase S51</fullName>
    </recommendedName>
</protein>
<keyword evidence="3" id="KW-0378">Hydrolase</keyword>
<dbReference type="PANTHER" id="PTHR20842:SF0">
    <property type="entry name" value="ALPHA-ASPARTYL DIPEPTIDASE"/>
    <property type="match status" value="1"/>
</dbReference>
<dbReference type="InterPro" id="IPR005320">
    <property type="entry name" value="Peptidase_S51"/>
</dbReference>
<comment type="similarity">
    <text evidence="1">Belongs to the peptidase S51 family.</text>
</comment>
<gene>
    <name evidence="5" type="ORF">A2675_03285</name>
</gene>
<dbReference type="AlphaFoldDB" id="A0A1G2S9T5"/>
<dbReference type="SUPFAM" id="SSF52317">
    <property type="entry name" value="Class I glutamine amidotransferase-like"/>
    <property type="match status" value="1"/>
</dbReference>
<dbReference type="Pfam" id="PF03575">
    <property type="entry name" value="Peptidase_S51"/>
    <property type="match status" value="1"/>
</dbReference>
<evidence type="ECO:0000256" key="4">
    <source>
        <dbReference type="ARBA" id="ARBA00022825"/>
    </source>
</evidence>
<evidence type="ECO:0000256" key="3">
    <source>
        <dbReference type="ARBA" id="ARBA00022801"/>
    </source>
</evidence>